<keyword evidence="2" id="KW-1003">Cell membrane</keyword>
<evidence type="ECO:0000256" key="7">
    <source>
        <dbReference type="ARBA" id="ARBA00023180"/>
    </source>
</evidence>
<feature type="transmembrane region" description="Helical" evidence="8">
    <location>
        <begin position="733"/>
        <end position="752"/>
    </location>
</feature>
<evidence type="ECO:0000256" key="6">
    <source>
        <dbReference type="ARBA" id="ARBA00023170"/>
    </source>
</evidence>
<dbReference type="PANTHER" id="PTHR42643:SF38">
    <property type="entry name" value="IONOTROPIC RECEPTOR 100A"/>
    <property type="match status" value="1"/>
</dbReference>
<dbReference type="InterPro" id="IPR052192">
    <property type="entry name" value="Insect_Ionotropic_Sensory_Rcpt"/>
</dbReference>
<dbReference type="GO" id="GO:0005886">
    <property type="term" value="C:plasma membrane"/>
    <property type="evidence" value="ECO:0007669"/>
    <property type="project" value="UniProtKB-SubCell"/>
</dbReference>
<feature type="chain" id="PRO_5035192834" evidence="9">
    <location>
        <begin position="17"/>
        <end position="1093"/>
    </location>
</feature>
<keyword evidence="5 8" id="KW-0472">Membrane</keyword>
<name>A0A8J2IZB2_9HEXA</name>
<feature type="signal peptide" evidence="9">
    <location>
        <begin position="1"/>
        <end position="16"/>
    </location>
</feature>
<keyword evidence="9" id="KW-0732">Signal</keyword>
<sequence length="1093" mass="125172">MLVQVLLALGFQISWAINIAPIIDSLPNCVIVNLEFSAVIDRSAIQVPIVLDTALSTWRQWGQRSYKSRNMNCTTLLTIAQPSPEYMTENPSNIFLEQLRSTAYSLKFDSAILLFVTLEFNLAIGIQDLLQNQTGYWENLPSPRSLLILRISDLEQKQILETYCSGPTLPEALRSKIFRNKYSNPGETSHIKKGGPGTLPVHPVHSLCQDFGISGVLRADESFRFRLMEVQGIKTNEFYFEMWDEIEIRVESISSIMHFQGVGSKYAKHHHSKLSTVWDMRHNVNFLCHSYLKILLQGLNNTRIAFVTAQEDFDYHWNLLERVFNDVSSQPIRLGSNRKGNDSFLQKPSQFFFPEGPSELQEVVLFRLRVLITSGIFGLWEKWDKIKFSNPPRNVWPRNVEVVIPLGFGTSNIHLIFYLLLFGLMLALVIASMEMVIRRGDSLPNCVVVTLQFGVIADHSISQVPMVMQSARTIRHNWGMYAYKSRNLKCTSLLAVIPYPFEDVMKTTRGPLKIIQTDFDKLLRRTSFDPVILIFVTLVSFMTSDIKRLVTLPYFDTIPPAMYILIVKVRDDEGILDISGWIECHCCIPDLLQNEVKFTCPQMQSCYASMIRYFKVAGVGQKVLWYPDLEFLREKSFEFPKPGYAESSPFGRREPIRLLKSVSNFLVGHLNSSSTSGKLYANCPVITYDEQLITPRLVLPVGSRTSFKFITPDGVYSIQDSFELYIQPFSPSIWLVLILTAVLVSLIINRLSATNSPFLGRFASIFFEISTVFLEKQAVLKKEALRRIPYIILGAYLLMAVIITNSYKGTLKSDFTIRFPYETKWKYFVEIQHFRFYVLFEESDCRHFGVSGMFKANQSFMDKLMETRTVQSYYFELDLWYEYSKLLRQYGLSSDDKDAASLYFQGKMASLFEIRRNLYFVCTLNLKKFIDSLITTEVAFVMTQDDMGYYQDFLERTFDGILAKGLKLGNNMKVNDPLFQNPLQLMVSTSAGDVREGTGFRIRVLITSGVFGLWDKWDKIRFTRLPGMNYRKTSKADKANPLGLGSSNIHLIFYLLLAGMAVSLVVILIERVLFGAGTGYRKNTDLNSDSNTF</sequence>
<evidence type="ECO:0000256" key="3">
    <source>
        <dbReference type="ARBA" id="ARBA00022692"/>
    </source>
</evidence>
<keyword evidence="3 8" id="KW-0812">Transmembrane</keyword>
<feature type="transmembrane region" description="Helical" evidence="8">
    <location>
        <begin position="1051"/>
        <end position="1074"/>
    </location>
</feature>
<protein>
    <submittedName>
        <fullName evidence="10">Uncharacterized protein</fullName>
    </submittedName>
</protein>
<evidence type="ECO:0000256" key="4">
    <source>
        <dbReference type="ARBA" id="ARBA00022989"/>
    </source>
</evidence>
<gene>
    <name evidence="10" type="ORF">AFUS01_LOCUS1282</name>
</gene>
<keyword evidence="11" id="KW-1185">Reference proteome</keyword>
<feature type="transmembrane region" description="Helical" evidence="8">
    <location>
        <begin position="415"/>
        <end position="433"/>
    </location>
</feature>
<organism evidence="10 11">
    <name type="scientific">Allacma fusca</name>
    <dbReference type="NCBI Taxonomy" id="39272"/>
    <lineage>
        <taxon>Eukaryota</taxon>
        <taxon>Metazoa</taxon>
        <taxon>Ecdysozoa</taxon>
        <taxon>Arthropoda</taxon>
        <taxon>Hexapoda</taxon>
        <taxon>Collembola</taxon>
        <taxon>Symphypleona</taxon>
        <taxon>Sminthuridae</taxon>
        <taxon>Allacma</taxon>
    </lineage>
</organism>
<evidence type="ECO:0000256" key="1">
    <source>
        <dbReference type="ARBA" id="ARBA00004651"/>
    </source>
</evidence>
<evidence type="ECO:0000256" key="5">
    <source>
        <dbReference type="ARBA" id="ARBA00023136"/>
    </source>
</evidence>
<dbReference type="Proteomes" id="UP000708208">
    <property type="component" value="Unassembled WGS sequence"/>
</dbReference>
<feature type="transmembrane region" description="Helical" evidence="8">
    <location>
        <begin position="758"/>
        <end position="776"/>
    </location>
</feature>
<comment type="subcellular location">
    <subcellularLocation>
        <location evidence="1">Cell membrane</location>
        <topology evidence="1">Multi-pass membrane protein</topology>
    </subcellularLocation>
</comment>
<evidence type="ECO:0000256" key="2">
    <source>
        <dbReference type="ARBA" id="ARBA00022475"/>
    </source>
</evidence>
<evidence type="ECO:0000256" key="9">
    <source>
        <dbReference type="SAM" id="SignalP"/>
    </source>
</evidence>
<dbReference type="AlphaFoldDB" id="A0A8J2IZB2"/>
<dbReference type="PANTHER" id="PTHR42643">
    <property type="entry name" value="IONOTROPIC RECEPTOR 20A-RELATED"/>
    <property type="match status" value="1"/>
</dbReference>
<keyword evidence="7" id="KW-0325">Glycoprotein</keyword>
<comment type="caution">
    <text evidence="10">The sequence shown here is derived from an EMBL/GenBank/DDBJ whole genome shotgun (WGS) entry which is preliminary data.</text>
</comment>
<evidence type="ECO:0000313" key="11">
    <source>
        <dbReference type="Proteomes" id="UP000708208"/>
    </source>
</evidence>
<keyword evidence="4 8" id="KW-1133">Transmembrane helix</keyword>
<evidence type="ECO:0000256" key="8">
    <source>
        <dbReference type="SAM" id="Phobius"/>
    </source>
</evidence>
<evidence type="ECO:0000313" key="10">
    <source>
        <dbReference type="EMBL" id="CAG7659683.1"/>
    </source>
</evidence>
<reference evidence="10" key="1">
    <citation type="submission" date="2021-06" db="EMBL/GenBank/DDBJ databases">
        <authorList>
            <person name="Hodson N. C."/>
            <person name="Mongue J. A."/>
            <person name="Jaron S. K."/>
        </authorList>
    </citation>
    <scope>NUCLEOTIDE SEQUENCE</scope>
</reference>
<keyword evidence="6" id="KW-0675">Receptor</keyword>
<dbReference type="EMBL" id="CAJVCH010007107">
    <property type="protein sequence ID" value="CAG7659683.1"/>
    <property type="molecule type" value="Genomic_DNA"/>
</dbReference>
<proteinExistence type="predicted"/>
<accession>A0A8J2IZB2</accession>
<feature type="transmembrane region" description="Helical" evidence="8">
    <location>
        <begin position="788"/>
        <end position="807"/>
    </location>
</feature>